<gene>
    <name evidence="1" type="ORF">POM88_026929</name>
</gene>
<evidence type="ECO:0000313" key="2">
    <source>
        <dbReference type="Proteomes" id="UP001237642"/>
    </source>
</evidence>
<dbReference type="Proteomes" id="UP001237642">
    <property type="component" value="Unassembled WGS sequence"/>
</dbReference>
<reference evidence="1" key="2">
    <citation type="submission" date="2023-05" db="EMBL/GenBank/DDBJ databases">
        <authorList>
            <person name="Schelkunov M.I."/>
        </authorList>
    </citation>
    <scope>NUCLEOTIDE SEQUENCE</scope>
    <source>
        <strain evidence="1">Hsosn_3</strain>
        <tissue evidence="1">Leaf</tissue>
    </source>
</reference>
<organism evidence="1 2">
    <name type="scientific">Heracleum sosnowskyi</name>
    <dbReference type="NCBI Taxonomy" id="360622"/>
    <lineage>
        <taxon>Eukaryota</taxon>
        <taxon>Viridiplantae</taxon>
        <taxon>Streptophyta</taxon>
        <taxon>Embryophyta</taxon>
        <taxon>Tracheophyta</taxon>
        <taxon>Spermatophyta</taxon>
        <taxon>Magnoliopsida</taxon>
        <taxon>eudicotyledons</taxon>
        <taxon>Gunneridae</taxon>
        <taxon>Pentapetalae</taxon>
        <taxon>asterids</taxon>
        <taxon>campanulids</taxon>
        <taxon>Apiales</taxon>
        <taxon>Apiaceae</taxon>
        <taxon>Apioideae</taxon>
        <taxon>apioid superclade</taxon>
        <taxon>Tordylieae</taxon>
        <taxon>Tordyliinae</taxon>
        <taxon>Heracleum</taxon>
    </lineage>
</organism>
<proteinExistence type="predicted"/>
<dbReference type="AlphaFoldDB" id="A0AAD8IA11"/>
<dbReference type="PANTHER" id="PTHR15140:SF37">
    <property type="entry name" value="UBIQUITIN-LIKE DOMAIN-CONTAINING PROTEIN"/>
    <property type="match status" value="1"/>
</dbReference>
<sequence>MSSRMNMVVPENMWKIINLKHLCISNVDEEPILMENLQTLSLVCPSRSCENILARTRNLLKLGLCGPLSTKSGDFHCPDLDLLMHLETLKLSSFSWQCKKALFWEAKSVDIHMHLAVNHAFIVIEKQGKL</sequence>
<protein>
    <submittedName>
        <fullName evidence="1">Uncharacterized protein</fullName>
    </submittedName>
</protein>
<comment type="caution">
    <text evidence="1">The sequence shown here is derived from an EMBL/GenBank/DDBJ whole genome shotgun (WGS) entry which is preliminary data.</text>
</comment>
<keyword evidence="2" id="KW-1185">Reference proteome</keyword>
<name>A0AAD8IA11_9APIA</name>
<accession>A0AAD8IA11</accession>
<reference evidence="1" key="1">
    <citation type="submission" date="2023-02" db="EMBL/GenBank/DDBJ databases">
        <title>Genome of toxic invasive species Heracleum sosnowskyi carries increased number of genes despite the absence of recent whole-genome duplications.</title>
        <authorList>
            <person name="Schelkunov M."/>
            <person name="Shtratnikova V."/>
            <person name="Makarenko M."/>
            <person name="Klepikova A."/>
            <person name="Omelchenko D."/>
            <person name="Novikova G."/>
            <person name="Obukhova E."/>
            <person name="Bogdanov V."/>
            <person name="Penin A."/>
            <person name="Logacheva M."/>
        </authorList>
    </citation>
    <scope>NUCLEOTIDE SEQUENCE</scope>
    <source>
        <strain evidence="1">Hsosn_3</strain>
        <tissue evidence="1">Leaf</tissue>
    </source>
</reference>
<dbReference type="EMBL" id="JAUIZM010000006">
    <property type="protein sequence ID" value="KAK1380185.1"/>
    <property type="molecule type" value="Genomic_DNA"/>
</dbReference>
<dbReference type="PANTHER" id="PTHR15140">
    <property type="entry name" value="TUBULIN-SPECIFIC CHAPERONE E"/>
    <property type="match status" value="1"/>
</dbReference>
<evidence type="ECO:0000313" key="1">
    <source>
        <dbReference type="EMBL" id="KAK1380185.1"/>
    </source>
</evidence>